<dbReference type="EC" id="3.4.11.2" evidence="4"/>
<dbReference type="Gene3D" id="1.10.390.10">
    <property type="entry name" value="Neutral Protease Domain 2"/>
    <property type="match status" value="1"/>
</dbReference>
<keyword evidence="7" id="KW-0645">Protease</keyword>
<dbReference type="InterPro" id="IPR045357">
    <property type="entry name" value="Aminopeptidase_N-like_N"/>
</dbReference>
<comment type="cofactor">
    <cofactor evidence="2">
        <name>Zn(2+)</name>
        <dbReference type="ChEBI" id="CHEBI:29105"/>
    </cofactor>
</comment>
<sequence length="853" mass="94154">MAGNLTRDEARERARLLDVESYEVALDLTEGDERFESVTTVRFTTDRPGASTFIDLHGAQVRQVALNGVELDVSAYDADKGRFPLPSLAASNVLRVDADCAYMRSGEGLHRFVDPVDQRVYLHSQFETADAHRMYACFDQPDLKASFELTVLAPGDWEVVSNAAASSVEDLPAEGGRHGAVQPAKRWRFPATPVMSTYITALVAGPYHKVTAEHDGIPLGVYCRASLAEHLDADNILEVTRQGFDFFHRVFGVRYPFGKYDQLFVPEFNAGAMENAGCVTYLEDYVFRSRVTDAVVERRAETILHEMAHMWFGDLVTMRWWDDLWLNESFATYMSVLAQAEATRWGKGAWTTFANVEKSWAYRQDQLPSTHPIAADIPDMQAVEVNFDGITYAKGASVLKQLVAYVGLDNFLAGVRDYFTEHAWGNTELKDLLGALERTSGRDLSSWSKEWLETAWVNTLRPSFTVSPDGRFERFEVLQEAPADYPTLRSHRVAIGLYSLADGVLTRTRRVELDVVGARTVVPELAGERQPDLVLINDDDLTYAKIRLDERSLGTLVAGGITGFTESLPRALCWSAAWDMTRDGEMSTRDYVRLVVSGVGTVKDITVLQAVLRQARLAVQQYADPAWRAEGLALLSAELRSLLATAEPGSDHQLAYLQAFAPVATSAEDLTVLSAILDGSDVPEGLSVDADLRWTLVHALVSGGRLGEADIAAELERDPTATGERSAALCRATIPTAEAKAAAWETIVGGKLANHIARTTVSGFQDPHHPELLEPYREAYFAEVGRIYQEWTFDQAQTFAVGCFPSLLIEPETVAAAQDYLATAKPPQALRRLILEGADGVSRALRNRAKDAS</sequence>
<feature type="domain" description="ERAP1-like C-terminal" evidence="15">
    <location>
        <begin position="533"/>
        <end position="842"/>
    </location>
</feature>
<dbReference type="AlphaFoldDB" id="A0A917ZBT0"/>
<evidence type="ECO:0000259" key="15">
    <source>
        <dbReference type="Pfam" id="PF11838"/>
    </source>
</evidence>
<dbReference type="Pfam" id="PF01433">
    <property type="entry name" value="Peptidase_M1"/>
    <property type="match status" value="1"/>
</dbReference>
<dbReference type="GO" id="GO:0043171">
    <property type="term" value="P:peptide catabolic process"/>
    <property type="evidence" value="ECO:0007669"/>
    <property type="project" value="TreeGrafter"/>
</dbReference>
<dbReference type="InterPro" id="IPR050344">
    <property type="entry name" value="Peptidase_M1_aminopeptidases"/>
</dbReference>
<dbReference type="FunFam" id="2.60.40.1730:FF:000010">
    <property type="entry name" value="Putative aminopeptidase N"/>
    <property type="match status" value="1"/>
</dbReference>
<reference evidence="17" key="1">
    <citation type="journal article" date="2014" name="Int. J. Syst. Evol. Microbiol.">
        <title>Complete genome sequence of Corynebacterium casei LMG S-19264T (=DSM 44701T), isolated from a smear-ripened cheese.</title>
        <authorList>
            <consortium name="US DOE Joint Genome Institute (JGI-PGF)"/>
            <person name="Walter F."/>
            <person name="Albersmeier A."/>
            <person name="Kalinowski J."/>
            <person name="Ruckert C."/>
        </authorList>
    </citation>
    <scope>NUCLEOTIDE SEQUENCE</scope>
    <source>
        <strain evidence="17">CGMCC 4.7368</strain>
    </source>
</reference>
<dbReference type="RefSeq" id="WP_189127688.1">
    <property type="nucleotide sequence ID" value="NZ_BMNH01000026.1"/>
</dbReference>
<dbReference type="CDD" id="cd09602">
    <property type="entry name" value="M1_APN"/>
    <property type="match status" value="1"/>
</dbReference>
<protein>
    <recommendedName>
        <fullName evidence="5">Aminopeptidase N</fullName>
        <ecNumber evidence="4">3.4.11.2</ecNumber>
    </recommendedName>
    <alternativeName>
        <fullName evidence="12">Alanine aminopeptidase</fullName>
    </alternativeName>
    <alternativeName>
        <fullName evidence="13">Lysyl aminopeptidase</fullName>
    </alternativeName>
</protein>
<keyword evidence="11" id="KW-0482">Metalloprotease</keyword>
<evidence type="ECO:0000256" key="4">
    <source>
        <dbReference type="ARBA" id="ARBA00012564"/>
    </source>
</evidence>
<evidence type="ECO:0000256" key="8">
    <source>
        <dbReference type="ARBA" id="ARBA00022723"/>
    </source>
</evidence>
<dbReference type="SUPFAM" id="SSF55486">
    <property type="entry name" value="Metalloproteases ('zincins'), catalytic domain"/>
    <property type="match status" value="1"/>
</dbReference>
<dbReference type="InterPro" id="IPR024571">
    <property type="entry name" value="ERAP1-like_C_dom"/>
</dbReference>
<feature type="domain" description="Aminopeptidase N-like N-terminal" evidence="16">
    <location>
        <begin position="20"/>
        <end position="199"/>
    </location>
</feature>
<dbReference type="Proteomes" id="UP000646523">
    <property type="component" value="Unassembled WGS sequence"/>
</dbReference>
<dbReference type="GO" id="GO:0042277">
    <property type="term" value="F:peptide binding"/>
    <property type="evidence" value="ECO:0007669"/>
    <property type="project" value="TreeGrafter"/>
</dbReference>
<evidence type="ECO:0000256" key="9">
    <source>
        <dbReference type="ARBA" id="ARBA00022801"/>
    </source>
</evidence>
<dbReference type="PRINTS" id="PR00756">
    <property type="entry name" value="ALADIPTASE"/>
</dbReference>
<dbReference type="GO" id="GO:0005615">
    <property type="term" value="C:extracellular space"/>
    <property type="evidence" value="ECO:0007669"/>
    <property type="project" value="TreeGrafter"/>
</dbReference>
<evidence type="ECO:0000256" key="6">
    <source>
        <dbReference type="ARBA" id="ARBA00022438"/>
    </source>
</evidence>
<dbReference type="Pfam" id="PF11838">
    <property type="entry name" value="ERAP1_C"/>
    <property type="match status" value="1"/>
</dbReference>
<dbReference type="NCBIfam" id="TIGR02412">
    <property type="entry name" value="pepN_strep_liv"/>
    <property type="match status" value="1"/>
</dbReference>
<evidence type="ECO:0000256" key="12">
    <source>
        <dbReference type="ARBA" id="ARBA00029811"/>
    </source>
</evidence>
<organism evidence="17 18">
    <name type="scientific">Nonomuraea cavernae</name>
    <dbReference type="NCBI Taxonomy" id="2045107"/>
    <lineage>
        <taxon>Bacteria</taxon>
        <taxon>Bacillati</taxon>
        <taxon>Actinomycetota</taxon>
        <taxon>Actinomycetes</taxon>
        <taxon>Streptosporangiales</taxon>
        <taxon>Streptosporangiaceae</taxon>
        <taxon>Nonomuraea</taxon>
    </lineage>
</organism>
<evidence type="ECO:0000259" key="14">
    <source>
        <dbReference type="Pfam" id="PF01433"/>
    </source>
</evidence>
<dbReference type="PANTHER" id="PTHR11533">
    <property type="entry name" value="PROTEASE M1 ZINC METALLOPROTEASE"/>
    <property type="match status" value="1"/>
</dbReference>
<keyword evidence="10" id="KW-0862">Zinc</keyword>
<evidence type="ECO:0000256" key="13">
    <source>
        <dbReference type="ARBA" id="ARBA00031533"/>
    </source>
</evidence>
<dbReference type="GO" id="GO:0070006">
    <property type="term" value="F:metalloaminopeptidase activity"/>
    <property type="evidence" value="ECO:0007669"/>
    <property type="project" value="TreeGrafter"/>
</dbReference>
<dbReference type="InterPro" id="IPR012778">
    <property type="entry name" value="Pept_M1_aminopeptidase"/>
</dbReference>
<reference evidence="17" key="2">
    <citation type="submission" date="2020-09" db="EMBL/GenBank/DDBJ databases">
        <authorList>
            <person name="Sun Q."/>
            <person name="Zhou Y."/>
        </authorList>
    </citation>
    <scope>NUCLEOTIDE SEQUENCE</scope>
    <source>
        <strain evidence="17">CGMCC 4.7368</strain>
    </source>
</reference>
<evidence type="ECO:0000256" key="11">
    <source>
        <dbReference type="ARBA" id="ARBA00023049"/>
    </source>
</evidence>
<evidence type="ECO:0000256" key="3">
    <source>
        <dbReference type="ARBA" id="ARBA00010136"/>
    </source>
</evidence>
<dbReference type="InterPro" id="IPR014782">
    <property type="entry name" value="Peptidase_M1_dom"/>
</dbReference>
<dbReference type="InterPro" id="IPR042097">
    <property type="entry name" value="Aminopeptidase_N-like_N_sf"/>
</dbReference>
<dbReference type="SUPFAM" id="SSF63737">
    <property type="entry name" value="Leukotriene A4 hydrolase N-terminal domain"/>
    <property type="match status" value="1"/>
</dbReference>
<dbReference type="InterPro" id="IPR001930">
    <property type="entry name" value="Peptidase_M1"/>
</dbReference>
<comment type="catalytic activity">
    <reaction evidence="1">
        <text>Release of an N-terminal amino acid, Xaa-|-Yaa- from a peptide, amide or arylamide. Xaa is preferably Ala, but may be most amino acids including Pro (slow action). When a terminal hydrophobic residue is followed by a prolyl residue, the two may be released as an intact Xaa-Pro dipeptide.</text>
        <dbReference type="EC" id="3.4.11.2"/>
    </reaction>
</comment>
<gene>
    <name evidence="17" type="primary">pepN</name>
    <name evidence="17" type="ORF">GCM10012289_61280</name>
</gene>
<dbReference type="GO" id="GO:0016020">
    <property type="term" value="C:membrane"/>
    <property type="evidence" value="ECO:0007669"/>
    <property type="project" value="TreeGrafter"/>
</dbReference>
<feature type="domain" description="Peptidase M1 membrane alanine aminopeptidase" evidence="14">
    <location>
        <begin position="237"/>
        <end position="451"/>
    </location>
</feature>
<dbReference type="GO" id="GO:0006508">
    <property type="term" value="P:proteolysis"/>
    <property type="evidence" value="ECO:0007669"/>
    <property type="project" value="UniProtKB-KW"/>
</dbReference>
<keyword evidence="18" id="KW-1185">Reference proteome</keyword>
<evidence type="ECO:0000259" key="16">
    <source>
        <dbReference type="Pfam" id="PF17900"/>
    </source>
</evidence>
<evidence type="ECO:0000256" key="7">
    <source>
        <dbReference type="ARBA" id="ARBA00022670"/>
    </source>
</evidence>
<evidence type="ECO:0000256" key="2">
    <source>
        <dbReference type="ARBA" id="ARBA00001947"/>
    </source>
</evidence>
<evidence type="ECO:0000313" key="18">
    <source>
        <dbReference type="Proteomes" id="UP000646523"/>
    </source>
</evidence>
<dbReference type="GO" id="GO:0016285">
    <property type="term" value="F:alanyl aminopeptidase activity"/>
    <property type="evidence" value="ECO:0007669"/>
    <property type="project" value="UniProtKB-EC"/>
</dbReference>
<dbReference type="GO" id="GO:0008270">
    <property type="term" value="F:zinc ion binding"/>
    <property type="evidence" value="ECO:0007669"/>
    <property type="project" value="InterPro"/>
</dbReference>
<proteinExistence type="inferred from homology"/>
<dbReference type="InterPro" id="IPR027268">
    <property type="entry name" value="Peptidase_M4/M1_CTD_sf"/>
</dbReference>
<evidence type="ECO:0000256" key="10">
    <source>
        <dbReference type="ARBA" id="ARBA00022833"/>
    </source>
</evidence>
<evidence type="ECO:0000313" key="17">
    <source>
        <dbReference type="EMBL" id="GGO78700.1"/>
    </source>
</evidence>
<comment type="caution">
    <text evidence="17">The sequence shown here is derived from an EMBL/GenBank/DDBJ whole genome shotgun (WGS) entry which is preliminary data.</text>
</comment>
<dbReference type="GO" id="GO:0005737">
    <property type="term" value="C:cytoplasm"/>
    <property type="evidence" value="ECO:0007669"/>
    <property type="project" value="TreeGrafter"/>
</dbReference>
<evidence type="ECO:0000256" key="1">
    <source>
        <dbReference type="ARBA" id="ARBA00000098"/>
    </source>
</evidence>
<evidence type="ECO:0000256" key="5">
    <source>
        <dbReference type="ARBA" id="ARBA00015611"/>
    </source>
</evidence>
<dbReference type="PANTHER" id="PTHR11533:SF174">
    <property type="entry name" value="PUROMYCIN-SENSITIVE AMINOPEPTIDASE-RELATED"/>
    <property type="match status" value="1"/>
</dbReference>
<dbReference type="Gene3D" id="2.60.40.1730">
    <property type="entry name" value="tricorn interacting facor f3 domain"/>
    <property type="match status" value="1"/>
</dbReference>
<comment type="similarity">
    <text evidence="3">Belongs to the peptidase M1 family.</text>
</comment>
<dbReference type="FunFam" id="1.10.390.10:FF:000004">
    <property type="entry name" value="Aminopeptidase N"/>
    <property type="match status" value="1"/>
</dbReference>
<keyword evidence="9" id="KW-0378">Hydrolase</keyword>
<dbReference type="EMBL" id="BMNH01000026">
    <property type="protein sequence ID" value="GGO78700.1"/>
    <property type="molecule type" value="Genomic_DNA"/>
</dbReference>
<dbReference type="Pfam" id="PF17900">
    <property type="entry name" value="Peptidase_M1_N"/>
    <property type="match status" value="1"/>
</dbReference>
<keyword evidence="6 17" id="KW-0031">Aminopeptidase</keyword>
<accession>A0A917ZBT0</accession>
<keyword evidence="8" id="KW-0479">Metal-binding</keyword>
<name>A0A917ZBT0_9ACTN</name>